<dbReference type="Proteomes" id="UP000294155">
    <property type="component" value="Unassembled WGS sequence"/>
</dbReference>
<proteinExistence type="predicted"/>
<reference evidence="3 4" key="1">
    <citation type="submission" date="2019-02" db="EMBL/GenBank/DDBJ databases">
        <title>Bacterial novel species isolated from soil.</title>
        <authorList>
            <person name="Jung H.-Y."/>
        </authorList>
    </citation>
    <scope>NUCLEOTIDE SEQUENCE [LARGE SCALE GENOMIC DNA]</scope>
    <source>
        <strain evidence="3 4">1-3-3-3</strain>
    </source>
</reference>
<dbReference type="Pfam" id="PF13568">
    <property type="entry name" value="OMP_b-brl_2"/>
    <property type="match status" value="1"/>
</dbReference>
<dbReference type="RefSeq" id="WP_129919520.1">
    <property type="nucleotide sequence ID" value="NZ_SEWE01000003.1"/>
</dbReference>
<accession>A0A4V1ZB82</accession>
<evidence type="ECO:0000259" key="2">
    <source>
        <dbReference type="Pfam" id="PF13568"/>
    </source>
</evidence>
<dbReference type="InterPro" id="IPR025665">
    <property type="entry name" value="Beta-barrel_OMP_2"/>
</dbReference>
<sequence>MKKISILAALLGALSLTAQAQIKLGVKAGGSLTNFAGKPNGSGYLVGAHGGLVSNLLLNDFLSLQGEALVSMKGDEFKNVTNAPKTRLLYADVPLLLKVYADGLFFEGGPQVGFLLSAKQGNEGSSTDLNKQFRAVDFGYVAGLGYQWTSGPNLGLRYNGSILTANDPAYAGPSTGRNQAFQLYAGYIFGGW</sequence>
<dbReference type="EMBL" id="SEWE01000003">
    <property type="protein sequence ID" value="RYU83807.1"/>
    <property type="molecule type" value="Genomic_DNA"/>
</dbReference>
<feature type="domain" description="Outer membrane protein beta-barrel" evidence="2">
    <location>
        <begin position="19"/>
        <end position="149"/>
    </location>
</feature>
<evidence type="ECO:0000313" key="3">
    <source>
        <dbReference type="EMBL" id="RYU83807.1"/>
    </source>
</evidence>
<name>A0A4V1ZB82_9BACT</name>
<evidence type="ECO:0000256" key="1">
    <source>
        <dbReference type="SAM" id="SignalP"/>
    </source>
</evidence>
<feature type="signal peptide" evidence="1">
    <location>
        <begin position="1"/>
        <end position="20"/>
    </location>
</feature>
<gene>
    <name evidence="3" type="ORF">EWM57_02370</name>
</gene>
<evidence type="ECO:0000313" key="4">
    <source>
        <dbReference type="Proteomes" id="UP000294155"/>
    </source>
</evidence>
<feature type="chain" id="PRO_5020627278" evidence="1">
    <location>
        <begin position="21"/>
        <end position="192"/>
    </location>
</feature>
<dbReference type="OrthoDB" id="838174at2"/>
<protein>
    <submittedName>
        <fullName evidence="3">PorT family protein</fullName>
    </submittedName>
</protein>
<keyword evidence="4" id="KW-1185">Reference proteome</keyword>
<comment type="caution">
    <text evidence="3">The sequence shown here is derived from an EMBL/GenBank/DDBJ whole genome shotgun (WGS) entry which is preliminary data.</text>
</comment>
<keyword evidence="1" id="KW-0732">Signal</keyword>
<organism evidence="3 4">
    <name type="scientific">Hymenobacter persicinus</name>
    <dbReference type="NCBI Taxonomy" id="2025506"/>
    <lineage>
        <taxon>Bacteria</taxon>
        <taxon>Pseudomonadati</taxon>
        <taxon>Bacteroidota</taxon>
        <taxon>Cytophagia</taxon>
        <taxon>Cytophagales</taxon>
        <taxon>Hymenobacteraceae</taxon>
        <taxon>Hymenobacter</taxon>
    </lineage>
</organism>
<dbReference type="AlphaFoldDB" id="A0A4V1ZB82"/>